<dbReference type="EMBL" id="JAAGNN010000010">
    <property type="protein sequence ID" value="KAF4083914.1"/>
    <property type="molecule type" value="Genomic_DNA"/>
</dbReference>
<feature type="compositionally biased region" description="Pro residues" evidence="1">
    <location>
        <begin position="14"/>
        <end position="24"/>
    </location>
</feature>
<comment type="caution">
    <text evidence="2">The sequence shown here is derived from an EMBL/GenBank/DDBJ whole genome shotgun (WGS) entry which is preliminary data.</text>
</comment>
<sequence>MNWHHLSLPKSSLPKPPLQGPSPSPFSFEEQKSSKLFPLSHSMPEYPYGLWLISICLISIWEYPYGSAPERGFML</sequence>
<evidence type="ECO:0000313" key="3">
    <source>
        <dbReference type="Proteomes" id="UP000593565"/>
    </source>
</evidence>
<accession>A0A7J6AM25</accession>
<proteinExistence type="predicted"/>
<name>A0A7J6AM25_AMEME</name>
<protein>
    <submittedName>
        <fullName evidence="2">Uncharacterized protein</fullName>
    </submittedName>
</protein>
<gene>
    <name evidence="2" type="ORF">AMELA_G00122860</name>
</gene>
<dbReference type="Proteomes" id="UP000593565">
    <property type="component" value="Unassembled WGS sequence"/>
</dbReference>
<organism evidence="2 3">
    <name type="scientific">Ameiurus melas</name>
    <name type="common">Black bullhead</name>
    <name type="synonym">Silurus melas</name>
    <dbReference type="NCBI Taxonomy" id="219545"/>
    <lineage>
        <taxon>Eukaryota</taxon>
        <taxon>Metazoa</taxon>
        <taxon>Chordata</taxon>
        <taxon>Craniata</taxon>
        <taxon>Vertebrata</taxon>
        <taxon>Euteleostomi</taxon>
        <taxon>Actinopterygii</taxon>
        <taxon>Neopterygii</taxon>
        <taxon>Teleostei</taxon>
        <taxon>Ostariophysi</taxon>
        <taxon>Siluriformes</taxon>
        <taxon>Ictaluridae</taxon>
        <taxon>Ameiurus</taxon>
    </lineage>
</organism>
<feature type="compositionally biased region" description="Low complexity" evidence="1">
    <location>
        <begin position="1"/>
        <end position="13"/>
    </location>
</feature>
<reference evidence="2 3" key="1">
    <citation type="submission" date="2020-02" db="EMBL/GenBank/DDBJ databases">
        <title>A chromosome-scale genome assembly of the black bullhead catfish (Ameiurus melas).</title>
        <authorList>
            <person name="Wen M."/>
            <person name="Zham M."/>
            <person name="Cabau C."/>
            <person name="Klopp C."/>
            <person name="Donnadieu C."/>
            <person name="Roques C."/>
            <person name="Bouchez O."/>
            <person name="Lampietro C."/>
            <person name="Jouanno E."/>
            <person name="Herpin A."/>
            <person name="Louis A."/>
            <person name="Berthelot C."/>
            <person name="Parey E."/>
            <person name="Roest-Crollius H."/>
            <person name="Braasch I."/>
            <person name="Postlethwait J."/>
            <person name="Robinson-Rechavi M."/>
            <person name="Echchiki A."/>
            <person name="Begum T."/>
            <person name="Montfort J."/>
            <person name="Schartl M."/>
            <person name="Bobe J."/>
            <person name="Guiguen Y."/>
        </authorList>
    </citation>
    <scope>NUCLEOTIDE SEQUENCE [LARGE SCALE GENOMIC DNA]</scope>
    <source>
        <strain evidence="2">M_S1</strain>
        <tissue evidence="2">Blood</tissue>
    </source>
</reference>
<keyword evidence="3" id="KW-1185">Reference proteome</keyword>
<evidence type="ECO:0000256" key="1">
    <source>
        <dbReference type="SAM" id="MobiDB-lite"/>
    </source>
</evidence>
<evidence type="ECO:0000313" key="2">
    <source>
        <dbReference type="EMBL" id="KAF4083914.1"/>
    </source>
</evidence>
<feature type="region of interest" description="Disordered" evidence="1">
    <location>
        <begin position="1"/>
        <end position="29"/>
    </location>
</feature>
<dbReference type="AlphaFoldDB" id="A0A7J6AM25"/>